<organism evidence="1 2">
    <name type="scientific">Burkholderia cepacia</name>
    <name type="common">Pseudomonas cepacia</name>
    <dbReference type="NCBI Taxonomy" id="292"/>
    <lineage>
        <taxon>Bacteria</taxon>
        <taxon>Pseudomonadati</taxon>
        <taxon>Pseudomonadota</taxon>
        <taxon>Betaproteobacteria</taxon>
        <taxon>Burkholderiales</taxon>
        <taxon>Burkholderiaceae</taxon>
        <taxon>Burkholderia</taxon>
        <taxon>Burkholderia cepacia complex</taxon>
    </lineage>
</organism>
<name>A0A8I1DJY6_BURCE</name>
<dbReference type="EMBL" id="JAEDXG010000011">
    <property type="protein sequence ID" value="MBH9697419.1"/>
    <property type="molecule type" value="Genomic_DNA"/>
</dbReference>
<reference evidence="1" key="1">
    <citation type="submission" date="2020-12" db="EMBL/GenBank/DDBJ databases">
        <title>Burkholderia cepacia complex in Mexico.</title>
        <authorList>
            <person name="Estrada P."/>
        </authorList>
    </citation>
    <scope>NUCLEOTIDE SEQUENCE</scope>
    <source>
        <strain evidence="1">871</strain>
    </source>
</reference>
<gene>
    <name evidence="1" type="ORF">JAO13_13315</name>
</gene>
<evidence type="ECO:0000313" key="1">
    <source>
        <dbReference type="EMBL" id="MBH9697419.1"/>
    </source>
</evidence>
<evidence type="ECO:0000313" key="2">
    <source>
        <dbReference type="Proteomes" id="UP000645612"/>
    </source>
</evidence>
<dbReference type="Proteomes" id="UP000645612">
    <property type="component" value="Unassembled WGS sequence"/>
</dbReference>
<dbReference type="AlphaFoldDB" id="A0A8I1DJY6"/>
<proteinExistence type="predicted"/>
<protein>
    <submittedName>
        <fullName evidence="1">Uncharacterized protein</fullName>
    </submittedName>
</protein>
<dbReference type="RefSeq" id="WP_176131958.1">
    <property type="nucleotide sequence ID" value="NZ_CADDZZ010000055.1"/>
</dbReference>
<accession>A0A8I1DJY6</accession>
<comment type="caution">
    <text evidence="1">The sequence shown here is derived from an EMBL/GenBank/DDBJ whole genome shotgun (WGS) entry which is preliminary data.</text>
</comment>
<sequence>MSEKMDYFNEEFGGFNPKSDKDAALKFSLCVLVLDSRMQELLQLIEGDNDIGGVEGDPGWIIERREGDDVVGYEEWPNGAEFRAFVDPNEYSLSHPEFFVDRQTFIRYVVALMKVYRRRHHDETDVVRRIAEVIGIS</sequence>